<keyword evidence="2" id="KW-1133">Transmembrane helix</keyword>
<feature type="transmembrane region" description="Helical" evidence="2">
    <location>
        <begin position="48"/>
        <end position="72"/>
    </location>
</feature>
<evidence type="ECO:0000256" key="2">
    <source>
        <dbReference type="SAM" id="Phobius"/>
    </source>
</evidence>
<dbReference type="EMBL" id="CP132191">
    <property type="protein sequence ID" value="WLP85215.1"/>
    <property type="molecule type" value="Genomic_DNA"/>
</dbReference>
<keyword evidence="4" id="KW-1185">Reference proteome</keyword>
<dbReference type="RefSeq" id="WP_305937652.1">
    <property type="nucleotide sequence ID" value="NZ_CP132191.1"/>
</dbReference>
<feature type="region of interest" description="Disordered" evidence="1">
    <location>
        <begin position="1"/>
        <end position="26"/>
    </location>
</feature>
<keyword evidence="2" id="KW-0472">Membrane</keyword>
<keyword evidence="2" id="KW-0812">Transmembrane</keyword>
<proteinExistence type="predicted"/>
<evidence type="ECO:0000313" key="4">
    <source>
        <dbReference type="Proteomes" id="UP001237011"/>
    </source>
</evidence>
<gene>
    <name evidence="3" type="ORF">Q8852_02745</name>
</gene>
<sequence length="73" mass="8296">MEQNKKENEVQETATSNSQIVKNNNRDRDGFKDKFLNFFNPKNKKAQILIFSILGALLAFLIVIITISVLGII</sequence>
<dbReference type="Proteomes" id="UP001237011">
    <property type="component" value="Chromosome"/>
</dbReference>
<evidence type="ECO:0000256" key="1">
    <source>
        <dbReference type="SAM" id="MobiDB-lite"/>
    </source>
</evidence>
<evidence type="ECO:0000313" key="3">
    <source>
        <dbReference type="EMBL" id="WLP85215.1"/>
    </source>
</evidence>
<protein>
    <submittedName>
        <fullName evidence="3">Uncharacterized protein</fullName>
    </submittedName>
</protein>
<reference evidence="3" key="1">
    <citation type="submission" date="2023-08" db="EMBL/GenBank/DDBJ databases">
        <title>Complete genome sequence of Mycoplasma seminis 2200.</title>
        <authorList>
            <person name="Spergser J."/>
        </authorList>
    </citation>
    <scope>NUCLEOTIDE SEQUENCE [LARGE SCALE GENOMIC DNA]</scope>
    <source>
        <strain evidence="3">2200</strain>
    </source>
</reference>
<feature type="compositionally biased region" description="Polar residues" evidence="1">
    <location>
        <begin position="11"/>
        <end position="23"/>
    </location>
</feature>
<accession>A0ABY9HAL0</accession>
<name>A0ABY9HAL0_9MOLU</name>
<organism evidence="3 4">
    <name type="scientific">Mycoplasma seminis</name>
    <dbReference type="NCBI Taxonomy" id="512749"/>
    <lineage>
        <taxon>Bacteria</taxon>
        <taxon>Bacillati</taxon>
        <taxon>Mycoplasmatota</taxon>
        <taxon>Mollicutes</taxon>
        <taxon>Mycoplasmataceae</taxon>
        <taxon>Mycoplasma</taxon>
    </lineage>
</organism>